<evidence type="ECO:0000313" key="10">
    <source>
        <dbReference type="Proteomes" id="UP000649753"/>
    </source>
</evidence>
<evidence type="ECO:0000313" key="9">
    <source>
        <dbReference type="EMBL" id="MBE1490734.1"/>
    </source>
</evidence>
<feature type="domain" description="Major facilitator superfamily (MFS) profile" evidence="8">
    <location>
        <begin position="218"/>
        <end position="402"/>
    </location>
</feature>
<dbReference type="CDD" id="cd06173">
    <property type="entry name" value="MFS_MefA_like"/>
    <property type="match status" value="1"/>
</dbReference>
<feature type="transmembrane region" description="Helical" evidence="7">
    <location>
        <begin position="373"/>
        <end position="390"/>
    </location>
</feature>
<evidence type="ECO:0000256" key="1">
    <source>
        <dbReference type="ARBA" id="ARBA00004651"/>
    </source>
</evidence>
<feature type="transmembrane region" description="Helical" evidence="7">
    <location>
        <begin position="343"/>
        <end position="367"/>
    </location>
</feature>
<dbReference type="GO" id="GO:0022857">
    <property type="term" value="F:transmembrane transporter activity"/>
    <property type="evidence" value="ECO:0007669"/>
    <property type="project" value="InterPro"/>
</dbReference>
<feature type="transmembrane region" description="Helical" evidence="7">
    <location>
        <begin position="222"/>
        <end position="243"/>
    </location>
</feature>
<comment type="caution">
    <text evidence="9">The sequence shown here is derived from an EMBL/GenBank/DDBJ whole genome shotgun (WGS) entry which is preliminary data.</text>
</comment>
<reference evidence="9" key="1">
    <citation type="submission" date="2020-10" db="EMBL/GenBank/DDBJ databases">
        <title>Sequencing the genomes of 1000 actinobacteria strains.</title>
        <authorList>
            <person name="Klenk H.-P."/>
        </authorList>
    </citation>
    <scope>NUCLEOTIDE SEQUENCE</scope>
    <source>
        <strain evidence="9">DSM 46832</strain>
    </source>
</reference>
<dbReference type="InterPro" id="IPR036259">
    <property type="entry name" value="MFS_trans_sf"/>
</dbReference>
<dbReference type="GO" id="GO:0005886">
    <property type="term" value="C:plasma membrane"/>
    <property type="evidence" value="ECO:0007669"/>
    <property type="project" value="UniProtKB-SubCell"/>
</dbReference>
<feature type="transmembrane region" description="Helical" evidence="7">
    <location>
        <begin position="42"/>
        <end position="66"/>
    </location>
</feature>
<dbReference type="PANTHER" id="PTHR23513:SF6">
    <property type="entry name" value="MAJOR FACILITATOR SUPERFAMILY ASSOCIATED DOMAIN-CONTAINING PROTEIN"/>
    <property type="match status" value="1"/>
</dbReference>
<evidence type="ECO:0000259" key="8">
    <source>
        <dbReference type="PROSITE" id="PS50850"/>
    </source>
</evidence>
<name>A0A927MA39_9ACTN</name>
<comment type="subcellular location">
    <subcellularLocation>
        <location evidence="1">Cell membrane</location>
        <topology evidence="1">Multi-pass membrane protein</topology>
    </subcellularLocation>
</comment>
<evidence type="ECO:0000256" key="4">
    <source>
        <dbReference type="ARBA" id="ARBA00022692"/>
    </source>
</evidence>
<dbReference type="Gene3D" id="1.20.1250.20">
    <property type="entry name" value="MFS general substrate transporter like domains"/>
    <property type="match status" value="1"/>
</dbReference>
<dbReference type="InterPro" id="IPR010290">
    <property type="entry name" value="TM_effector"/>
</dbReference>
<organism evidence="9 10">
    <name type="scientific">Plantactinospora soyae</name>
    <dbReference type="NCBI Taxonomy" id="1544732"/>
    <lineage>
        <taxon>Bacteria</taxon>
        <taxon>Bacillati</taxon>
        <taxon>Actinomycetota</taxon>
        <taxon>Actinomycetes</taxon>
        <taxon>Micromonosporales</taxon>
        <taxon>Micromonosporaceae</taxon>
        <taxon>Plantactinospora</taxon>
    </lineage>
</organism>
<dbReference type="AlphaFoldDB" id="A0A927MA39"/>
<dbReference type="PANTHER" id="PTHR23513">
    <property type="entry name" value="INTEGRAL MEMBRANE EFFLUX PROTEIN-RELATED"/>
    <property type="match status" value="1"/>
</dbReference>
<evidence type="ECO:0000256" key="5">
    <source>
        <dbReference type="ARBA" id="ARBA00022989"/>
    </source>
</evidence>
<keyword evidence="10" id="KW-1185">Reference proteome</keyword>
<dbReference type="Pfam" id="PF05977">
    <property type="entry name" value="MFS_3"/>
    <property type="match status" value="1"/>
</dbReference>
<feature type="transmembrane region" description="Helical" evidence="7">
    <location>
        <begin position="296"/>
        <end position="322"/>
    </location>
</feature>
<proteinExistence type="predicted"/>
<protein>
    <submittedName>
        <fullName evidence="9">MFS family permease</fullName>
    </submittedName>
</protein>
<evidence type="ECO:0000256" key="6">
    <source>
        <dbReference type="ARBA" id="ARBA00023136"/>
    </source>
</evidence>
<evidence type="ECO:0000256" key="3">
    <source>
        <dbReference type="ARBA" id="ARBA00022475"/>
    </source>
</evidence>
<dbReference type="PROSITE" id="PS50850">
    <property type="entry name" value="MFS"/>
    <property type="match status" value="1"/>
</dbReference>
<keyword evidence="3" id="KW-1003">Cell membrane</keyword>
<dbReference type="EMBL" id="JADBEB010000001">
    <property type="protein sequence ID" value="MBE1490734.1"/>
    <property type="molecule type" value="Genomic_DNA"/>
</dbReference>
<evidence type="ECO:0000256" key="7">
    <source>
        <dbReference type="SAM" id="Phobius"/>
    </source>
</evidence>
<keyword evidence="6 7" id="KW-0472">Membrane</keyword>
<feature type="transmembrane region" description="Helical" evidence="7">
    <location>
        <begin position="158"/>
        <end position="183"/>
    </location>
</feature>
<accession>A0A927MA39</accession>
<dbReference type="SUPFAM" id="SSF103473">
    <property type="entry name" value="MFS general substrate transporter"/>
    <property type="match status" value="1"/>
</dbReference>
<evidence type="ECO:0000256" key="2">
    <source>
        <dbReference type="ARBA" id="ARBA00022448"/>
    </source>
</evidence>
<keyword evidence="2" id="KW-0813">Transport</keyword>
<dbReference type="InterPro" id="IPR020846">
    <property type="entry name" value="MFS_dom"/>
</dbReference>
<sequence length="402" mass="42385">MPARLGTGFRWLLASSWSTNLGDGVAAAAGPLLVASLTHDPFLISLAAMMRWAPPLVFGLYAGVLADRHDRRWVVMAANLVRVAVLCVLTFTLLTGTVAVTGALVALGLLATAEVFADNTSTTLTPMLVHRDDLAVANSRLQAGFITLNQLAGPSIGAALFAAGVVWAFATELVLVIAGVILVSKVVLPAHGRDASDVQSGVWRDIVLGLRWVVHNPAVRTLVLTILIFNVTFGAAWSVLVLYATQRLGLGAIGFGLLTTVSAVGGLLGMGLYGWLTRRVSLGNVMRVGLIIETLTHFALAVTTSAWAAMLIFLIFGAHAFIWHTTSISIRQRAVPAHLQGRVTSVNTIGVYGGLVVGSAVGGGLATHYGVTAPFWFAFAGSALFVVLLWRELTRIVHAEAP</sequence>
<keyword evidence="5 7" id="KW-1133">Transmembrane helix</keyword>
<keyword evidence="4 7" id="KW-0812">Transmembrane</keyword>
<dbReference type="Proteomes" id="UP000649753">
    <property type="component" value="Unassembled WGS sequence"/>
</dbReference>
<feature type="transmembrane region" description="Helical" evidence="7">
    <location>
        <begin position="255"/>
        <end position="276"/>
    </location>
</feature>
<gene>
    <name evidence="9" type="ORF">H4W31_006372</name>
</gene>